<dbReference type="InterPro" id="IPR000086">
    <property type="entry name" value="NUDIX_hydrolase_dom"/>
</dbReference>
<evidence type="ECO:0000256" key="1">
    <source>
        <dbReference type="ARBA" id="ARBA00001946"/>
    </source>
</evidence>
<dbReference type="AlphaFoldDB" id="A0A9X2R5G6"/>
<accession>A0A9X2R5G6</accession>
<dbReference type="GO" id="GO:0016787">
    <property type="term" value="F:hydrolase activity"/>
    <property type="evidence" value="ECO:0007669"/>
    <property type="project" value="UniProtKB-KW"/>
</dbReference>
<sequence>MSWQLRHPVTLGVRLLLVENGKILLVKHTYRPGWFLPGGRPDRGESLAQTARREAHEEAGIETENVELLGIVSHLPSWRSDHVAIFRANSFDRRPCSSREIERVEMFSLNALPDDTSGEALAVLQKLRTEDRGYCIV</sequence>
<organism evidence="5 6">
    <name type="scientific">Salinibacter ruber</name>
    <dbReference type="NCBI Taxonomy" id="146919"/>
    <lineage>
        <taxon>Bacteria</taxon>
        <taxon>Pseudomonadati</taxon>
        <taxon>Rhodothermota</taxon>
        <taxon>Rhodothermia</taxon>
        <taxon>Rhodothermales</taxon>
        <taxon>Salinibacteraceae</taxon>
        <taxon>Salinibacter</taxon>
    </lineage>
</organism>
<evidence type="ECO:0000313" key="6">
    <source>
        <dbReference type="Proteomes" id="UP001155034"/>
    </source>
</evidence>
<dbReference type="PANTHER" id="PTHR43046:SF14">
    <property type="entry name" value="MUTT_NUDIX FAMILY PROTEIN"/>
    <property type="match status" value="1"/>
</dbReference>
<dbReference type="PRINTS" id="PR00502">
    <property type="entry name" value="NUDIXFAMILY"/>
</dbReference>
<evidence type="ECO:0000256" key="2">
    <source>
        <dbReference type="ARBA" id="ARBA00022801"/>
    </source>
</evidence>
<dbReference type="SUPFAM" id="SSF55811">
    <property type="entry name" value="Nudix"/>
    <property type="match status" value="1"/>
</dbReference>
<dbReference type="InterPro" id="IPR020476">
    <property type="entry name" value="Nudix_hydrolase"/>
</dbReference>
<comment type="cofactor">
    <cofactor evidence="1">
        <name>Mg(2+)</name>
        <dbReference type="ChEBI" id="CHEBI:18420"/>
    </cofactor>
</comment>
<dbReference type="InterPro" id="IPR020084">
    <property type="entry name" value="NUDIX_hydrolase_CS"/>
</dbReference>
<name>A0A9X2R5G6_9BACT</name>
<dbReference type="PROSITE" id="PS51462">
    <property type="entry name" value="NUDIX"/>
    <property type="match status" value="1"/>
</dbReference>
<dbReference type="PANTHER" id="PTHR43046">
    <property type="entry name" value="GDP-MANNOSE MANNOSYL HYDROLASE"/>
    <property type="match status" value="1"/>
</dbReference>
<dbReference type="InterPro" id="IPR015797">
    <property type="entry name" value="NUDIX_hydrolase-like_dom_sf"/>
</dbReference>
<feature type="domain" description="Nudix hydrolase" evidence="4">
    <location>
        <begin position="5"/>
        <end position="129"/>
    </location>
</feature>
<dbReference type="PROSITE" id="PS00893">
    <property type="entry name" value="NUDIX_BOX"/>
    <property type="match status" value="1"/>
</dbReference>
<evidence type="ECO:0000256" key="3">
    <source>
        <dbReference type="RuleBase" id="RU003476"/>
    </source>
</evidence>
<keyword evidence="2 3" id="KW-0378">Hydrolase</keyword>
<dbReference type="Gene3D" id="3.90.79.10">
    <property type="entry name" value="Nucleoside Triphosphate Pyrophosphohydrolase"/>
    <property type="match status" value="1"/>
</dbReference>
<dbReference type="Proteomes" id="UP001155034">
    <property type="component" value="Unassembled WGS sequence"/>
</dbReference>
<reference evidence="5" key="1">
    <citation type="submission" date="2022-08" db="EMBL/GenBank/DDBJ databases">
        <title>Genomic Encyclopedia of Type Strains, Phase V (KMG-V): Genome sequencing to study the core and pangenomes of soil and plant-associated prokaryotes.</title>
        <authorList>
            <person name="Whitman W."/>
        </authorList>
    </citation>
    <scope>NUCLEOTIDE SEQUENCE</scope>
    <source>
        <strain evidence="5">SP2016B</strain>
    </source>
</reference>
<dbReference type="Pfam" id="PF00293">
    <property type="entry name" value="NUDIX"/>
    <property type="match status" value="1"/>
</dbReference>
<protein>
    <submittedName>
        <fullName evidence="5">8-oxo-dGTP pyrophosphatase MutT (NUDIX family)</fullName>
    </submittedName>
</protein>
<proteinExistence type="inferred from homology"/>
<dbReference type="RefSeq" id="WP_259083323.1">
    <property type="nucleotide sequence ID" value="NZ_JANTYZ010000002.1"/>
</dbReference>
<evidence type="ECO:0000259" key="4">
    <source>
        <dbReference type="PROSITE" id="PS51462"/>
    </source>
</evidence>
<comment type="similarity">
    <text evidence="3">Belongs to the Nudix hydrolase family.</text>
</comment>
<evidence type="ECO:0000313" key="5">
    <source>
        <dbReference type="EMBL" id="MCS3864637.1"/>
    </source>
</evidence>
<comment type="caution">
    <text evidence="5">The sequence shown here is derived from an EMBL/GenBank/DDBJ whole genome shotgun (WGS) entry which is preliminary data.</text>
</comment>
<dbReference type="EMBL" id="JANTYZ010000002">
    <property type="protein sequence ID" value="MCS3864637.1"/>
    <property type="molecule type" value="Genomic_DNA"/>
</dbReference>
<gene>
    <name evidence="5" type="ORF">GGP82_001183</name>
</gene>